<protein>
    <submittedName>
        <fullName evidence="2">SirA family protein</fullName>
    </submittedName>
</protein>
<dbReference type="EMBL" id="AUZY01002335">
    <property type="protein sequence ID" value="EQD72418.1"/>
    <property type="molecule type" value="Genomic_DNA"/>
</dbReference>
<evidence type="ECO:0000259" key="1">
    <source>
        <dbReference type="PROSITE" id="PS01148"/>
    </source>
</evidence>
<evidence type="ECO:0000313" key="2">
    <source>
        <dbReference type="EMBL" id="EQD72418.1"/>
    </source>
</evidence>
<dbReference type="CDD" id="cd00291">
    <property type="entry name" value="SirA_YedF_YeeD"/>
    <property type="match status" value="1"/>
</dbReference>
<dbReference type="Gene3D" id="3.30.110.40">
    <property type="entry name" value="TusA-like domain"/>
    <property type="match status" value="1"/>
</dbReference>
<dbReference type="PROSITE" id="PS01148">
    <property type="entry name" value="UPF0033"/>
    <property type="match status" value="1"/>
</dbReference>
<reference evidence="2" key="1">
    <citation type="submission" date="2013-08" db="EMBL/GenBank/DDBJ databases">
        <authorList>
            <person name="Mendez C."/>
            <person name="Richter M."/>
            <person name="Ferrer M."/>
            <person name="Sanchez J."/>
        </authorList>
    </citation>
    <scope>NUCLEOTIDE SEQUENCE</scope>
</reference>
<dbReference type="Pfam" id="PF01206">
    <property type="entry name" value="TusA"/>
    <property type="match status" value="1"/>
</dbReference>
<dbReference type="PANTHER" id="PTHR33279:SF2">
    <property type="entry name" value="SULFUR CARRIER PROTEIN TUSA"/>
    <property type="match status" value="1"/>
</dbReference>
<dbReference type="InterPro" id="IPR036868">
    <property type="entry name" value="TusA-like_sf"/>
</dbReference>
<sequence length="73" mass="8319">MVVDARGSWCPGPLMELVRVIKEEEVGTEFELLSSDEGSRKDIPLWIDKAGHQLLQITNEPGFDRFIIRKSHP</sequence>
<dbReference type="AlphaFoldDB" id="T1BV06"/>
<accession>T1BV06</accession>
<organism evidence="2">
    <name type="scientific">mine drainage metagenome</name>
    <dbReference type="NCBI Taxonomy" id="410659"/>
    <lineage>
        <taxon>unclassified sequences</taxon>
        <taxon>metagenomes</taxon>
        <taxon>ecological metagenomes</taxon>
    </lineage>
</organism>
<dbReference type="SUPFAM" id="SSF64307">
    <property type="entry name" value="SirA-like"/>
    <property type="match status" value="1"/>
</dbReference>
<dbReference type="InterPro" id="IPR001455">
    <property type="entry name" value="TusA-like"/>
</dbReference>
<name>T1BV06_9ZZZZ</name>
<gene>
    <name evidence="2" type="ORF">B1B_03772</name>
</gene>
<comment type="caution">
    <text evidence="2">The sequence shown here is derived from an EMBL/GenBank/DDBJ whole genome shotgun (WGS) entry which is preliminary data.</text>
</comment>
<reference evidence="2" key="2">
    <citation type="journal article" date="2014" name="ISME J.">
        <title>Microbial stratification in low pH oxic and suboxic macroscopic growths along an acid mine drainage.</title>
        <authorList>
            <person name="Mendez-Garcia C."/>
            <person name="Mesa V."/>
            <person name="Sprenger R.R."/>
            <person name="Richter M."/>
            <person name="Diez M.S."/>
            <person name="Solano J."/>
            <person name="Bargiela R."/>
            <person name="Golyshina O.V."/>
            <person name="Manteca A."/>
            <person name="Ramos J.L."/>
            <person name="Gallego J.R."/>
            <person name="Llorente I."/>
            <person name="Martins Dos Santos V.A."/>
            <person name="Jensen O.N."/>
            <person name="Pelaez A.I."/>
            <person name="Sanchez J."/>
            <person name="Ferrer M."/>
        </authorList>
    </citation>
    <scope>NUCLEOTIDE SEQUENCE</scope>
</reference>
<dbReference type="PANTHER" id="PTHR33279">
    <property type="entry name" value="SULFUR CARRIER PROTEIN YEDF-RELATED"/>
    <property type="match status" value="1"/>
</dbReference>
<proteinExistence type="predicted"/>
<feature type="domain" description="UPF0033" evidence="1">
    <location>
        <begin position="3"/>
        <end position="27"/>
    </location>
</feature>